<evidence type="ECO:0000256" key="3">
    <source>
        <dbReference type="ARBA" id="ARBA00023163"/>
    </source>
</evidence>
<dbReference type="PANTHER" id="PTHR47893:SF1">
    <property type="entry name" value="REGULATORY PROTEIN PCHR"/>
    <property type="match status" value="1"/>
</dbReference>
<protein>
    <submittedName>
        <fullName evidence="5">AraC family transcriptional regulator</fullName>
    </submittedName>
</protein>
<dbReference type="EMBL" id="JAQOSQ010000013">
    <property type="protein sequence ID" value="MDJ1184243.1"/>
    <property type="molecule type" value="Genomic_DNA"/>
</dbReference>
<dbReference type="Pfam" id="PF12833">
    <property type="entry name" value="HTH_18"/>
    <property type="match status" value="1"/>
</dbReference>
<sequence>MAIELIFPRHGMQQGFPKLLEQMNSQNLYFYDVERTEAQLEWLKEIGRGSVRFTYLRSGLQISVEDQQMKENVVLQGQHLHTDPLKFYFLISGELSGVVGWPASCFVLQEGHNCLTACGGDRAQMTYYADRPYLAVTILLAPEFLRDYLEGNFDLLQPLLRGIEPSAETFFHAGPTSPAMQIALHQILHCPYEGAIAQIYIESKALELVALKLAQISEGKKLPSKKGPLQPQDLDCIHNAKEILIDNIESPPSLLELARKAGINDYKLKIGFREVFGTTVFGYLRDRRMEWARQLLLEQQMNVSEVAQTVGYASLSRFSTAFKHHFGTTPKTYQKSSQSH</sequence>
<dbReference type="InterPro" id="IPR018060">
    <property type="entry name" value="HTH_AraC"/>
</dbReference>
<evidence type="ECO:0000313" key="6">
    <source>
        <dbReference type="Proteomes" id="UP001232992"/>
    </source>
</evidence>
<dbReference type="PANTHER" id="PTHR47893">
    <property type="entry name" value="REGULATORY PROTEIN PCHR"/>
    <property type="match status" value="1"/>
</dbReference>
<dbReference type="PROSITE" id="PS01124">
    <property type="entry name" value="HTH_ARAC_FAMILY_2"/>
    <property type="match status" value="1"/>
</dbReference>
<keyword evidence="3" id="KW-0804">Transcription</keyword>
<dbReference type="SUPFAM" id="SSF46689">
    <property type="entry name" value="Homeodomain-like"/>
    <property type="match status" value="2"/>
</dbReference>
<accession>A0ABT7BYH0</accession>
<gene>
    <name evidence="5" type="ORF">PMH09_13740</name>
</gene>
<keyword evidence="6" id="KW-1185">Reference proteome</keyword>
<evidence type="ECO:0000259" key="4">
    <source>
        <dbReference type="PROSITE" id="PS01124"/>
    </source>
</evidence>
<evidence type="ECO:0000313" key="5">
    <source>
        <dbReference type="EMBL" id="MDJ1184243.1"/>
    </source>
</evidence>
<dbReference type="PROSITE" id="PS00041">
    <property type="entry name" value="HTH_ARAC_FAMILY_1"/>
    <property type="match status" value="1"/>
</dbReference>
<name>A0ABT7BYH0_9CYAN</name>
<dbReference type="RefSeq" id="WP_283758897.1">
    <property type="nucleotide sequence ID" value="NZ_JAQOSQ010000013.1"/>
</dbReference>
<keyword evidence="2" id="KW-0238">DNA-binding</keyword>
<dbReference type="InterPro" id="IPR020449">
    <property type="entry name" value="Tscrpt_reg_AraC-type_HTH"/>
</dbReference>
<dbReference type="Proteomes" id="UP001232992">
    <property type="component" value="Unassembled WGS sequence"/>
</dbReference>
<keyword evidence="1" id="KW-0805">Transcription regulation</keyword>
<evidence type="ECO:0000256" key="1">
    <source>
        <dbReference type="ARBA" id="ARBA00023015"/>
    </source>
</evidence>
<comment type="caution">
    <text evidence="5">The sequence shown here is derived from an EMBL/GenBank/DDBJ whole genome shotgun (WGS) entry which is preliminary data.</text>
</comment>
<dbReference type="SMART" id="SM00342">
    <property type="entry name" value="HTH_ARAC"/>
    <property type="match status" value="1"/>
</dbReference>
<feature type="domain" description="HTH araC/xylS-type" evidence="4">
    <location>
        <begin position="238"/>
        <end position="336"/>
    </location>
</feature>
<dbReference type="Gene3D" id="1.10.10.60">
    <property type="entry name" value="Homeodomain-like"/>
    <property type="match status" value="2"/>
</dbReference>
<dbReference type="InterPro" id="IPR018062">
    <property type="entry name" value="HTH_AraC-typ_CS"/>
</dbReference>
<proteinExistence type="predicted"/>
<reference evidence="5 6" key="1">
    <citation type="submission" date="2023-01" db="EMBL/GenBank/DDBJ databases">
        <title>Novel diversity within Roseofilum (Cyanobacteria; Desertifilaceae) from marine benthic mats with descriptions of four novel species.</title>
        <authorList>
            <person name="Wang Y."/>
            <person name="Berthold D.E."/>
            <person name="Hu J."/>
            <person name="Lefler F.W."/>
            <person name="Laughinghouse H.D. IV."/>
        </authorList>
    </citation>
    <scope>NUCLEOTIDE SEQUENCE [LARGE SCALE GENOMIC DNA]</scope>
    <source>
        <strain evidence="5 6">BLCC-M143</strain>
    </source>
</reference>
<evidence type="ECO:0000256" key="2">
    <source>
        <dbReference type="ARBA" id="ARBA00023125"/>
    </source>
</evidence>
<organism evidence="5 6">
    <name type="scientific">Roseofilum casamattae BLCC-M143</name>
    <dbReference type="NCBI Taxonomy" id="3022442"/>
    <lineage>
        <taxon>Bacteria</taxon>
        <taxon>Bacillati</taxon>
        <taxon>Cyanobacteriota</taxon>
        <taxon>Cyanophyceae</taxon>
        <taxon>Desertifilales</taxon>
        <taxon>Desertifilaceae</taxon>
        <taxon>Roseofilum</taxon>
        <taxon>Roseofilum casamattae</taxon>
    </lineage>
</organism>
<dbReference type="InterPro" id="IPR009057">
    <property type="entry name" value="Homeodomain-like_sf"/>
</dbReference>
<dbReference type="InterPro" id="IPR053142">
    <property type="entry name" value="PchR_regulatory_protein"/>
</dbReference>
<dbReference type="PRINTS" id="PR00032">
    <property type="entry name" value="HTHARAC"/>
</dbReference>